<dbReference type="EMBL" id="JQEC01000002">
    <property type="protein sequence ID" value="KGJ97599.1"/>
    <property type="molecule type" value="Genomic_DNA"/>
</dbReference>
<dbReference type="OrthoDB" id="9795655at2"/>
<dbReference type="Pfam" id="PF04290">
    <property type="entry name" value="DctQ"/>
    <property type="match status" value="1"/>
</dbReference>
<dbReference type="PANTHER" id="PTHR35011:SF4">
    <property type="entry name" value="SLL1102 PROTEIN"/>
    <property type="match status" value="1"/>
</dbReference>
<evidence type="ECO:0000256" key="9">
    <source>
        <dbReference type="RuleBase" id="RU369079"/>
    </source>
</evidence>
<evidence type="ECO:0000259" key="10">
    <source>
        <dbReference type="Pfam" id="PF04290"/>
    </source>
</evidence>
<proteinExistence type="inferred from homology"/>
<evidence type="ECO:0000256" key="1">
    <source>
        <dbReference type="ARBA" id="ARBA00004429"/>
    </source>
</evidence>
<protein>
    <recommendedName>
        <fullName evidence="9">TRAP transporter small permease protein</fullName>
    </recommendedName>
</protein>
<feature type="transmembrane region" description="Helical" evidence="9">
    <location>
        <begin position="52"/>
        <end position="67"/>
    </location>
</feature>
<dbReference type="GO" id="GO:0005886">
    <property type="term" value="C:plasma membrane"/>
    <property type="evidence" value="ECO:0007669"/>
    <property type="project" value="UniProtKB-SubCell"/>
</dbReference>
<name>A0A099L3U8_COLPS</name>
<comment type="function">
    <text evidence="9">Part of the tripartite ATP-independent periplasmic (TRAP) transport system.</text>
</comment>
<dbReference type="GO" id="GO:0022857">
    <property type="term" value="F:transmembrane transporter activity"/>
    <property type="evidence" value="ECO:0007669"/>
    <property type="project" value="UniProtKB-UniRule"/>
</dbReference>
<feature type="transmembrane region" description="Helical" evidence="9">
    <location>
        <begin position="88"/>
        <end position="111"/>
    </location>
</feature>
<reference evidence="11 12" key="1">
    <citation type="submission" date="2014-08" db="EMBL/GenBank/DDBJ databases">
        <title>Genomic and Phenotypic Diversity of Colwellia psychrerythraea strains from Disparate Marine Basins.</title>
        <authorList>
            <person name="Techtmann S.M."/>
            <person name="Stelling S.C."/>
            <person name="Utturkar S.M."/>
            <person name="Alshibli N."/>
            <person name="Harris A."/>
            <person name="Brown S.D."/>
            <person name="Hazen T.C."/>
        </authorList>
    </citation>
    <scope>NUCLEOTIDE SEQUENCE [LARGE SCALE GENOMIC DNA]</scope>
    <source>
        <strain evidence="11 12">GAB14E</strain>
    </source>
</reference>
<evidence type="ECO:0000256" key="2">
    <source>
        <dbReference type="ARBA" id="ARBA00022448"/>
    </source>
</evidence>
<keyword evidence="6 9" id="KW-1133">Transmembrane helix</keyword>
<dbReference type="InterPro" id="IPR007387">
    <property type="entry name" value="TRAP_DctQ"/>
</dbReference>
<comment type="similarity">
    <text evidence="8 9">Belongs to the TRAP transporter small permease family.</text>
</comment>
<feature type="transmembrane region" description="Helical" evidence="9">
    <location>
        <begin position="12"/>
        <end position="32"/>
    </location>
</feature>
<comment type="subcellular location">
    <subcellularLocation>
        <location evidence="1 9">Cell inner membrane</location>
        <topology evidence="1 9">Multi-pass membrane protein</topology>
    </subcellularLocation>
</comment>
<evidence type="ECO:0000313" key="12">
    <source>
        <dbReference type="Proteomes" id="UP000029868"/>
    </source>
</evidence>
<evidence type="ECO:0000313" key="11">
    <source>
        <dbReference type="EMBL" id="KGJ97599.1"/>
    </source>
</evidence>
<evidence type="ECO:0000256" key="7">
    <source>
        <dbReference type="ARBA" id="ARBA00023136"/>
    </source>
</evidence>
<dbReference type="RefSeq" id="WP_081967674.1">
    <property type="nucleotide sequence ID" value="NZ_JQEC01000002.1"/>
</dbReference>
<keyword evidence="7 9" id="KW-0472">Membrane</keyword>
<keyword evidence="3" id="KW-1003">Cell membrane</keyword>
<evidence type="ECO:0000256" key="3">
    <source>
        <dbReference type="ARBA" id="ARBA00022475"/>
    </source>
</evidence>
<dbReference type="InterPro" id="IPR055348">
    <property type="entry name" value="DctQ"/>
</dbReference>
<gene>
    <name evidence="11" type="ORF">GAB14E_1188</name>
</gene>
<dbReference type="Proteomes" id="UP000029868">
    <property type="component" value="Unassembled WGS sequence"/>
</dbReference>
<evidence type="ECO:0000256" key="8">
    <source>
        <dbReference type="ARBA" id="ARBA00038436"/>
    </source>
</evidence>
<sequence length="173" mass="19677">MDSVLRITGKIIDALGNFCSLLMVLMIINVFYDVIMRYFFNDVSIGMQELEWHLFAAMFMFGIAYTLKEDSHVRVDIFYDVMSAKKQALVNIFGSLFLALPITLVILYYSWDYTFEAYQMGEGSGDPGGLPHRWVVRSVIPLSSMFLILAIFHVLVAQIKTLTTPAKPEIGEQ</sequence>
<evidence type="ECO:0000256" key="6">
    <source>
        <dbReference type="ARBA" id="ARBA00022989"/>
    </source>
</evidence>
<dbReference type="PANTHER" id="PTHR35011">
    <property type="entry name" value="2,3-DIKETO-L-GULONATE TRAP TRANSPORTER SMALL PERMEASE PROTEIN YIAM"/>
    <property type="match status" value="1"/>
</dbReference>
<keyword evidence="4 9" id="KW-0997">Cell inner membrane</keyword>
<accession>A0A099L3U8</accession>
<feature type="transmembrane region" description="Helical" evidence="9">
    <location>
        <begin position="134"/>
        <end position="157"/>
    </location>
</feature>
<organism evidence="11 12">
    <name type="scientific">Colwellia psychrerythraea</name>
    <name type="common">Vibrio psychroerythus</name>
    <dbReference type="NCBI Taxonomy" id="28229"/>
    <lineage>
        <taxon>Bacteria</taxon>
        <taxon>Pseudomonadati</taxon>
        <taxon>Pseudomonadota</taxon>
        <taxon>Gammaproteobacteria</taxon>
        <taxon>Alteromonadales</taxon>
        <taxon>Colwelliaceae</taxon>
        <taxon>Colwellia</taxon>
    </lineage>
</organism>
<evidence type="ECO:0000256" key="4">
    <source>
        <dbReference type="ARBA" id="ARBA00022519"/>
    </source>
</evidence>
<feature type="domain" description="Tripartite ATP-independent periplasmic transporters DctQ component" evidence="10">
    <location>
        <begin position="26"/>
        <end position="160"/>
    </location>
</feature>
<keyword evidence="2 9" id="KW-0813">Transport</keyword>
<dbReference type="AlphaFoldDB" id="A0A099L3U8"/>
<evidence type="ECO:0000256" key="5">
    <source>
        <dbReference type="ARBA" id="ARBA00022692"/>
    </source>
</evidence>
<keyword evidence="5 9" id="KW-0812">Transmembrane</keyword>
<comment type="subunit">
    <text evidence="9">The complex comprises the extracytoplasmic solute receptor protein and the two transmembrane proteins.</text>
</comment>
<dbReference type="PATRIC" id="fig|28229.3.peg.345"/>
<comment type="caution">
    <text evidence="11">The sequence shown here is derived from an EMBL/GenBank/DDBJ whole genome shotgun (WGS) entry which is preliminary data.</text>
</comment>